<evidence type="ECO:0000256" key="1">
    <source>
        <dbReference type="SAM" id="MobiDB-lite"/>
    </source>
</evidence>
<protein>
    <recommendedName>
        <fullName evidence="2">Rhodanese domain-containing protein</fullName>
    </recommendedName>
</protein>
<evidence type="ECO:0000313" key="4">
    <source>
        <dbReference type="Proteomes" id="UP000183365"/>
    </source>
</evidence>
<dbReference type="PANTHER" id="PTHR10828">
    <property type="entry name" value="M-PHASE INDUCER PHOSPHATASE DUAL SPECIFICITY PHOSPHATASE CDC25"/>
    <property type="match status" value="1"/>
</dbReference>
<feature type="compositionally biased region" description="Polar residues" evidence="1">
    <location>
        <begin position="229"/>
        <end position="243"/>
    </location>
</feature>
<keyword evidence="4" id="KW-1185">Reference proteome</keyword>
<dbReference type="InterPro" id="IPR001763">
    <property type="entry name" value="Rhodanese-like_dom"/>
</dbReference>
<dbReference type="Proteomes" id="UP000183365">
    <property type="component" value="Unassembled WGS sequence"/>
</dbReference>
<dbReference type="SUPFAM" id="SSF52821">
    <property type="entry name" value="Rhodanese/Cell cycle control phosphatase"/>
    <property type="match status" value="1"/>
</dbReference>
<reference evidence="4" key="1">
    <citation type="submission" date="2016-11" db="EMBL/GenBank/DDBJ databases">
        <authorList>
            <person name="Guldener U."/>
        </authorList>
    </citation>
    <scope>NUCLEOTIDE SEQUENCE [LARGE SCALE GENOMIC DNA]</scope>
</reference>
<dbReference type="GO" id="GO:0005634">
    <property type="term" value="C:nucleus"/>
    <property type="evidence" value="ECO:0007669"/>
    <property type="project" value="TreeGrafter"/>
</dbReference>
<dbReference type="EMBL" id="FQNF01000074">
    <property type="protein sequence ID" value="SGZ41012.1"/>
    <property type="molecule type" value="Genomic_DNA"/>
</dbReference>
<dbReference type="GO" id="GO:0110032">
    <property type="term" value="P:positive regulation of G2/MI transition of meiotic cell cycle"/>
    <property type="evidence" value="ECO:0007669"/>
    <property type="project" value="TreeGrafter"/>
</dbReference>
<gene>
    <name evidence="3" type="ORF">HGUI_03212</name>
</gene>
<feature type="compositionally biased region" description="Low complexity" evidence="1">
    <location>
        <begin position="202"/>
        <end position="211"/>
    </location>
</feature>
<sequence>MSNDQDLNIDNALSLLNSQISKFEKKVKNQIKRNSYILHDDLLGIKTYDVSEHEDDDFEDEDDGILDMNFNKQIKNSTLKPFDQRDVRNENMQIKNTHKIKPSLSFKGNGDSFKYDEHNIEHDTLSSLSKKDQKANSGLFSTNNEHASSSFKYMPNISKSNIKRSNGGNGYLDLSYGPFGTSSSSASSPFINQNAHSGGSSGFSTNTSPFNKQSNTENNEMTSSKKSSLMSQNSFKRTNSLKPSNSLKKYTNNLNLYLTNSIGINNGNNHIPTKNQPMINLQSRIEQEAKQEQNIAGSDNIKRKESEMDTLEFFSKQPPPHLNMPYRNNSSSGSSNMVSLSSSNTGSSLYSSGSNQLGLFSIKDNENKSNSMTNDAYAFNRDDLNKTPVVSLQGHNTLMIDDSYTHKKLPPKTPDRTNDLLYKLNTDMNFEAESIEVMSAMSQNSFGSTNLNASSSMMFNKNDLVKMSEYGSSSLTLSESKSQVHHENDVDVDQALKKIIHLPVIGTKMEYNQDGIAMLSSNELVNLIIGNQKTKNSTGNELFIIDCRFPREFNEGHINNSLNIYDFKGLFEFLKHLLMSDRNKITQFKIVFYCEFSQYRSPKLSKFVRKLDRLVNIKYWPYLIYPDLFILNGGIYKFQENNKDLMTGQYKSMNDSYSSYSDELDDHLIMFKKQVSCYLGEDSEAAKKNKDHDTFDRMVFLKNDLMKCIEK</sequence>
<evidence type="ECO:0000313" key="3">
    <source>
        <dbReference type="EMBL" id="SGZ41012.1"/>
    </source>
</evidence>
<dbReference type="GO" id="GO:0004725">
    <property type="term" value="F:protein tyrosine phosphatase activity"/>
    <property type="evidence" value="ECO:0007669"/>
    <property type="project" value="TreeGrafter"/>
</dbReference>
<feature type="compositionally biased region" description="Polar residues" evidence="1">
    <location>
        <begin position="135"/>
        <end position="146"/>
    </location>
</feature>
<dbReference type="PANTHER" id="PTHR10828:SF17">
    <property type="entry name" value="PROTEIN-TYROSINE-PHOSPHATASE"/>
    <property type="match status" value="1"/>
</dbReference>
<evidence type="ECO:0000259" key="2">
    <source>
        <dbReference type="PROSITE" id="PS50206"/>
    </source>
</evidence>
<dbReference type="OrthoDB" id="26523at2759"/>
<feature type="compositionally biased region" description="Low complexity" evidence="1">
    <location>
        <begin position="328"/>
        <end position="343"/>
    </location>
</feature>
<dbReference type="AlphaFoldDB" id="A0A1L0B5A8"/>
<dbReference type="GO" id="GO:0010971">
    <property type="term" value="P:positive regulation of G2/M transition of mitotic cell cycle"/>
    <property type="evidence" value="ECO:0007669"/>
    <property type="project" value="TreeGrafter"/>
</dbReference>
<dbReference type="GO" id="GO:0005737">
    <property type="term" value="C:cytoplasm"/>
    <property type="evidence" value="ECO:0007669"/>
    <property type="project" value="TreeGrafter"/>
</dbReference>
<proteinExistence type="predicted"/>
<dbReference type="Gene3D" id="3.40.250.10">
    <property type="entry name" value="Rhodanese-like domain"/>
    <property type="match status" value="1"/>
</dbReference>
<feature type="compositionally biased region" description="Basic and acidic residues" evidence="1">
    <location>
        <begin position="124"/>
        <end position="134"/>
    </location>
</feature>
<accession>A0A1L0B5A8</accession>
<name>A0A1L0B5A8_9ASCO</name>
<dbReference type="Pfam" id="PF00581">
    <property type="entry name" value="Rhodanese"/>
    <property type="match status" value="1"/>
</dbReference>
<dbReference type="VEuPathDB" id="FungiDB:HGUI_03212"/>
<feature type="domain" description="Rhodanese" evidence="2">
    <location>
        <begin position="538"/>
        <end position="647"/>
    </location>
</feature>
<feature type="region of interest" description="Disordered" evidence="1">
    <location>
        <begin position="314"/>
        <end position="343"/>
    </location>
</feature>
<dbReference type="InterPro" id="IPR036873">
    <property type="entry name" value="Rhodanese-like_dom_sf"/>
</dbReference>
<dbReference type="SMART" id="SM00450">
    <property type="entry name" value="RHOD"/>
    <property type="match status" value="1"/>
</dbReference>
<organism evidence="3 4">
    <name type="scientific">Hanseniaspora guilliermondii</name>
    <dbReference type="NCBI Taxonomy" id="56406"/>
    <lineage>
        <taxon>Eukaryota</taxon>
        <taxon>Fungi</taxon>
        <taxon>Dikarya</taxon>
        <taxon>Ascomycota</taxon>
        <taxon>Saccharomycotina</taxon>
        <taxon>Saccharomycetes</taxon>
        <taxon>Saccharomycodales</taxon>
        <taxon>Saccharomycodaceae</taxon>
        <taxon>Hanseniaspora</taxon>
    </lineage>
</organism>
<dbReference type="GO" id="GO:0000086">
    <property type="term" value="P:G2/M transition of mitotic cell cycle"/>
    <property type="evidence" value="ECO:0007669"/>
    <property type="project" value="TreeGrafter"/>
</dbReference>
<feature type="region of interest" description="Disordered" evidence="1">
    <location>
        <begin position="183"/>
        <end position="247"/>
    </location>
</feature>
<feature type="region of interest" description="Disordered" evidence="1">
    <location>
        <begin position="124"/>
        <end position="146"/>
    </location>
</feature>
<feature type="compositionally biased region" description="Polar residues" evidence="1">
    <location>
        <begin position="212"/>
        <end position="222"/>
    </location>
</feature>
<dbReference type="PROSITE" id="PS50206">
    <property type="entry name" value="RHODANESE_3"/>
    <property type="match status" value="1"/>
</dbReference>